<evidence type="ECO:0000313" key="3">
    <source>
        <dbReference type="Proteomes" id="UP000521227"/>
    </source>
</evidence>
<organism evidence="2 3">
    <name type="scientific">Afipia massiliensis</name>
    <dbReference type="NCBI Taxonomy" id="211460"/>
    <lineage>
        <taxon>Bacteria</taxon>
        <taxon>Pseudomonadati</taxon>
        <taxon>Pseudomonadota</taxon>
        <taxon>Alphaproteobacteria</taxon>
        <taxon>Hyphomicrobiales</taxon>
        <taxon>Nitrobacteraceae</taxon>
        <taxon>Afipia</taxon>
    </lineage>
</organism>
<reference evidence="2 3" key="1">
    <citation type="submission" date="2020-08" db="EMBL/GenBank/DDBJ databases">
        <title>Genomic Encyclopedia of Type Strains, Phase IV (KMG-IV): sequencing the most valuable type-strain genomes for metagenomic binning, comparative biology and taxonomic classification.</title>
        <authorList>
            <person name="Goeker M."/>
        </authorList>
    </citation>
    <scope>NUCLEOTIDE SEQUENCE [LARGE SCALE GENOMIC DNA]</scope>
    <source>
        <strain evidence="2 3">DSM 17498</strain>
    </source>
</reference>
<feature type="domain" description="T6SS Transcription factor RovC-like DNA binding" evidence="1">
    <location>
        <begin position="60"/>
        <end position="164"/>
    </location>
</feature>
<dbReference type="InterPro" id="IPR018754">
    <property type="entry name" value="RovC-like_DNA-bd"/>
</dbReference>
<dbReference type="AlphaFoldDB" id="A0A840MYP6"/>
<dbReference type="Pfam" id="PF10074">
    <property type="entry name" value="RovC_DNA-bd"/>
    <property type="match status" value="1"/>
</dbReference>
<protein>
    <recommendedName>
        <fullName evidence="1">T6SS Transcription factor RovC-like DNA binding domain-containing protein</fullName>
    </recommendedName>
</protein>
<comment type="caution">
    <text evidence="2">The sequence shown here is derived from an EMBL/GenBank/DDBJ whole genome shotgun (WGS) entry which is preliminary data.</text>
</comment>
<evidence type="ECO:0000259" key="1">
    <source>
        <dbReference type="Pfam" id="PF10074"/>
    </source>
</evidence>
<accession>A0A840MYP6</accession>
<gene>
    <name evidence="2" type="ORF">HNQ36_001824</name>
</gene>
<name>A0A840MYP6_9BRAD</name>
<evidence type="ECO:0000313" key="2">
    <source>
        <dbReference type="EMBL" id="MBB5051870.1"/>
    </source>
</evidence>
<proteinExistence type="predicted"/>
<dbReference type="RefSeq" id="WP_160166494.1">
    <property type="nucleotide sequence ID" value="NZ_JACHIJ010000002.1"/>
</dbReference>
<dbReference type="Proteomes" id="UP000521227">
    <property type="component" value="Unassembled WGS sequence"/>
</dbReference>
<sequence>MFHTSPVASSSSLHPDVFPSAVLAIAHRGNQHALWPDNGDLQQVMISGTIAADAPVAASVTMDAITPHRLIATLRVWHRLQGNPATKPVLPLTQQQRRRLILMLRALDGWQEHATYRELAEVLLDPGVRHQSRRDWLTSSTRAQIIRIVRDAIGRMQGGYLDLLLGY</sequence>
<dbReference type="EMBL" id="JACHIJ010000002">
    <property type="protein sequence ID" value="MBB5051870.1"/>
    <property type="molecule type" value="Genomic_DNA"/>
</dbReference>